<reference evidence="2 3" key="1">
    <citation type="submission" date="2024-09" db="EMBL/GenBank/DDBJ databases">
        <title>Chromosome-scale assembly of Riccia fluitans.</title>
        <authorList>
            <person name="Paukszto L."/>
            <person name="Sawicki J."/>
            <person name="Karawczyk K."/>
            <person name="Piernik-Szablinska J."/>
            <person name="Szczecinska M."/>
            <person name="Mazdziarz M."/>
        </authorList>
    </citation>
    <scope>NUCLEOTIDE SEQUENCE [LARGE SCALE GENOMIC DNA]</scope>
    <source>
        <strain evidence="2">Rf_01</strain>
        <tissue evidence="2">Aerial parts of the thallus</tissue>
    </source>
</reference>
<dbReference type="InterPro" id="IPR001584">
    <property type="entry name" value="Integrase_cat-core"/>
</dbReference>
<dbReference type="PANTHER" id="PTHR42648">
    <property type="entry name" value="TRANSPOSASE, PUTATIVE-RELATED"/>
    <property type="match status" value="1"/>
</dbReference>
<dbReference type="InterPro" id="IPR036397">
    <property type="entry name" value="RNaseH_sf"/>
</dbReference>
<feature type="domain" description="Integrase catalytic" evidence="1">
    <location>
        <begin position="50"/>
        <end position="211"/>
    </location>
</feature>
<proteinExistence type="predicted"/>
<dbReference type="InterPro" id="IPR039537">
    <property type="entry name" value="Retrotran_Ty1/copia-like"/>
</dbReference>
<sequence>MSEKGMEVLHKQDLLSCLKSSKLEFYEHYVFGKHKRSAFGIGIHRSTEVLEYAHSDMWVKSPVPSHFGKEYYVFFIDDYSRYVWIYFLQQKFEVFATFVKWKAQVETQTGKKVKYLRSDNGKEYISGEFEMYCEREGITHHLIIFYTPEQNSVVERLNQTLLEQARIMLSHSGLPQEFWAEAVDTATYLVNLSPCSALQLKTPFELWHKRMLDYSRLRPFGYDAYTHTPRESRTKLDPKAKKCYFLGYQRGVKGYRLWDPIDYK</sequence>
<comment type="caution">
    <text evidence="2">The sequence shown here is derived from an EMBL/GenBank/DDBJ whole genome shotgun (WGS) entry which is preliminary data.</text>
</comment>
<dbReference type="InterPro" id="IPR012337">
    <property type="entry name" value="RNaseH-like_sf"/>
</dbReference>
<keyword evidence="3" id="KW-1185">Reference proteome</keyword>
<dbReference type="PROSITE" id="PS50994">
    <property type="entry name" value="INTEGRASE"/>
    <property type="match status" value="1"/>
</dbReference>
<dbReference type="Proteomes" id="UP001605036">
    <property type="component" value="Unassembled WGS sequence"/>
</dbReference>
<gene>
    <name evidence="2" type="ORF">R1flu_003266</name>
</gene>
<evidence type="ECO:0000313" key="3">
    <source>
        <dbReference type="Proteomes" id="UP001605036"/>
    </source>
</evidence>
<dbReference type="Pfam" id="PF00665">
    <property type="entry name" value="rve"/>
    <property type="match status" value="1"/>
</dbReference>
<evidence type="ECO:0000259" key="1">
    <source>
        <dbReference type="PROSITE" id="PS50994"/>
    </source>
</evidence>
<accession>A0ABD1Y8J4</accession>
<name>A0ABD1Y8J4_9MARC</name>
<dbReference type="PANTHER" id="PTHR42648:SF28">
    <property type="entry name" value="TRANSPOSON-ENCODED PROTEIN WITH RIBONUCLEASE H-LIKE AND RETROVIRUS ZINC FINGER-LIKE DOMAINS"/>
    <property type="match status" value="1"/>
</dbReference>
<dbReference type="AlphaFoldDB" id="A0ABD1Y8J4"/>
<protein>
    <recommendedName>
        <fullName evidence="1">Integrase catalytic domain-containing protein</fullName>
    </recommendedName>
</protein>
<dbReference type="EMBL" id="JBHFFA010000006">
    <property type="protein sequence ID" value="KAL2623061.1"/>
    <property type="molecule type" value="Genomic_DNA"/>
</dbReference>
<dbReference type="Gene3D" id="3.30.420.10">
    <property type="entry name" value="Ribonuclease H-like superfamily/Ribonuclease H"/>
    <property type="match status" value="1"/>
</dbReference>
<dbReference type="SUPFAM" id="SSF53098">
    <property type="entry name" value="Ribonuclease H-like"/>
    <property type="match status" value="1"/>
</dbReference>
<dbReference type="Pfam" id="PF25597">
    <property type="entry name" value="SH3_retrovirus"/>
    <property type="match status" value="1"/>
</dbReference>
<evidence type="ECO:0000313" key="2">
    <source>
        <dbReference type="EMBL" id="KAL2623061.1"/>
    </source>
</evidence>
<dbReference type="InterPro" id="IPR057670">
    <property type="entry name" value="SH3_retrovirus"/>
</dbReference>
<organism evidence="2 3">
    <name type="scientific">Riccia fluitans</name>
    <dbReference type="NCBI Taxonomy" id="41844"/>
    <lineage>
        <taxon>Eukaryota</taxon>
        <taxon>Viridiplantae</taxon>
        <taxon>Streptophyta</taxon>
        <taxon>Embryophyta</taxon>
        <taxon>Marchantiophyta</taxon>
        <taxon>Marchantiopsida</taxon>
        <taxon>Marchantiidae</taxon>
        <taxon>Marchantiales</taxon>
        <taxon>Ricciaceae</taxon>
        <taxon>Riccia</taxon>
    </lineage>
</organism>